<comment type="subunit">
    <text evidence="19">Homohexamer. Interacts with ADPRT/PARP1.</text>
</comment>
<evidence type="ECO:0000256" key="19">
    <source>
        <dbReference type="ARBA" id="ARBA00064648"/>
    </source>
</evidence>
<dbReference type="InterPro" id="IPR004821">
    <property type="entry name" value="Cyt_trans-like"/>
</dbReference>
<evidence type="ECO:0000256" key="20">
    <source>
        <dbReference type="RuleBase" id="RU362021"/>
    </source>
</evidence>
<dbReference type="HOGENOM" id="CLU_033366_3_0_1"/>
<evidence type="ECO:0000256" key="16">
    <source>
        <dbReference type="ARBA" id="ARBA00023242"/>
    </source>
</evidence>
<keyword evidence="15 20" id="KW-0520">NAD</keyword>
<evidence type="ECO:0000259" key="21">
    <source>
        <dbReference type="Pfam" id="PF01467"/>
    </source>
</evidence>
<dbReference type="InterPro" id="IPR051182">
    <property type="entry name" value="Euk_NMN_adenylyltrnsfrase"/>
</dbReference>
<dbReference type="Gene3D" id="3.40.50.620">
    <property type="entry name" value="HUPs"/>
    <property type="match status" value="1"/>
</dbReference>
<dbReference type="PhylomeDB" id="T1IIP7"/>
<dbReference type="GO" id="GO:0009435">
    <property type="term" value="P:NAD+ biosynthetic process"/>
    <property type="evidence" value="ECO:0007669"/>
    <property type="project" value="UniProtKB-UniPathway"/>
</dbReference>
<evidence type="ECO:0000256" key="2">
    <source>
        <dbReference type="ARBA" id="ARBA00001947"/>
    </source>
</evidence>
<dbReference type="GO" id="GO:0005524">
    <property type="term" value="F:ATP binding"/>
    <property type="evidence" value="ECO:0007669"/>
    <property type="project" value="UniProtKB-KW"/>
</dbReference>
<reference evidence="23" key="1">
    <citation type="submission" date="2011-05" db="EMBL/GenBank/DDBJ databases">
        <authorList>
            <person name="Richards S.R."/>
            <person name="Qu J."/>
            <person name="Jiang H."/>
            <person name="Jhangiani S.N."/>
            <person name="Agravi P."/>
            <person name="Goodspeed R."/>
            <person name="Gross S."/>
            <person name="Mandapat C."/>
            <person name="Jackson L."/>
            <person name="Mathew T."/>
            <person name="Pu L."/>
            <person name="Thornton R."/>
            <person name="Saada N."/>
            <person name="Wilczek-Boney K.B."/>
            <person name="Lee S."/>
            <person name="Kovar C."/>
            <person name="Wu Y."/>
            <person name="Scherer S.E."/>
            <person name="Worley K.C."/>
            <person name="Muzny D.M."/>
            <person name="Gibbs R."/>
        </authorList>
    </citation>
    <scope>NUCLEOTIDE SEQUENCE</scope>
    <source>
        <strain evidence="23">Brora</strain>
    </source>
</reference>
<accession>T1IIP7</accession>
<evidence type="ECO:0000256" key="18">
    <source>
        <dbReference type="ARBA" id="ARBA00048969"/>
    </source>
</evidence>
<evidence type="ECO:0000256" key="4">
    <source>
        <dbReference type="ARBA" id="ARBA00004658"/>
    </source>
</evidence>
<evidence type="ECO:0000256" key="12">
    <source>
        <dbReference type="ARBA" id="ARBA00022833"/>
    </source>
</evidence>
<evidence type="ECO:0000256" key="6">
    <source>
        <dbReference type="ARBA" id="ARBA00007064"/>
    </source>
</evidence>
<dbReference type="GO" id="GO:0000309">
    <property type="term" value="F:nicotinamide-nucleotide adenylyltransferase activity"/>
    <property type="evidence" value="ECO:0007669"/>
    <property type="project" value="UniProtKB-EC"/>
</dbReference>
<evidence type="ECO:0000256" key="5">
    <source>
        <dbReference type="ARBA" id="ARBA00005019"/>
    </source>
</evidence>
<dbReference type="OMA" id="HIVHEWI"/>
<dbReference type="FunFam" id="3.40.50.620:FF:000101">
    <property type="entry name" value="Nicotinamide-nucleotide adenylyltransferase"/>
    <property type="match status" value="1"/>
</dbReference>
<organism evidence="22 23">
    <name type="scientific">Strigamia maritima</name>
    <name type="common">European centipede</name>
    <name type="synonym">Geophilus maritimus</name>
    <dbReference type="NCBI Taxonomy" id="126957"/>
    <lineage>
        <taxon>Eukaryota</taxon>
        <taxon>Metazoa</taxon>
        <taxon>Ecdysozoa</taxon>
        <taxon>Arthropoda</taxon>
        <taxon>Myriapoda</taxon>
        <taxon>Chilopoda</taxon>
        <taxon>Pleurostigmophora</taxon>
        <taxon>Geophilomorpha</taxon>
        <taxon>Linotaeniidae</taxon>
        <taxon>Strigamia</taxon>
    </lineage>
</organism>
<keyword evidence="11 20" id="KW-0547">Nucleotide-binding</keyword>
<dbReference type="EC" id="2.7.7.18" evidence="20"/>
<evidence type="ECO:0000256" key="8">
    <source>
        <dbReference type="ARBA" id="ARBA00022642"/>
    </source>
</evidence>
<comment type="cofactor">
    <cofactor evidence="2">
        <name>Zn(2+)</name>
        <dbReference type="ChEBI" id="CHEBI:29105"/>
    </cofactor>
</comment>
<keyword evidence="9 20" id="KW-0808">Transferase</keyword>
<dbReference type="Proteomes" id="UP000014500">
    <property type="component" value="Unassembled WGS sequence"/>
</dbReference>
<comment type="subcellular location">
    <subcellularLocation>
        <location evidence="3">Nucleus</location>
    </subcellularLocation>
</comment>
<comment type="catalytic activity">
    <reaction evidence="18">
        <text>beta-nicotinamide D-ribonucleotide + ATP + H(+) = diphosphate + NAD(+)</text>
        <dbReference type="Rhea" id="RHEA:21360"/>
        <dbReference type="ChEBI" id="CHEBI:14649"/>
        <dbReference type="ChEBI" id="CHEBI:15378"/>
        <dbReference type="ChEBI" id="CHEBI:30616"/>
        <dbReference type="ChEBI" id="CHEBI:33019"/>
        <dbReference type="ChEBI" id="CHEBI:57540"/>
        <dbReference type="EC" id="2.7.7.1"/>
    </reaction>
    <physiologicalReaction direction="left-to-right" evidence="18">
        <dbReference type="Rhea" id="RHEA:21361"/>
    </physiologicalReaction>
    <physiologicalReaction direction="right-to-left" evidence="18">
        <dbReference type="Rhea" id="RHEA:21362"/>
    </physiologicalReaction>
</comment>
<keyword evidence="16" id="KW-0539">Nucleus</keyword>
<evidence type="ECO:0000256" key="3">
    <source>
        <dbReference type="ARBA" id="ARBA00004123"/>
    </source>
</evidence>
<dbReference type="EMBL" id="JH430212">
    <property type="status" value="NOT_ANNOTATED_CDS"/>
    <property type="molecule type" value="Genomic_DNA"/>
</dbReference>
<dbReference type="CDD" id="cd09286">
    <property type="entry name" value="NMNAT_Eukarya"/>
    <property type="match status" value="1"/>
</dbReference>
<keyword evidence="14" id="KW-0460">Magnesium</keyword>
<dbReference type="InterPro" id="IPR045094">
    <property type="entry name" value="NMNAT_euk"/>
</dbReference>
<dbReference type="NCBIfam" id="TIGR00482">
    <property type="entry name" value="nicotinate (nicotinamide) nucleotide adenylyltransferase"/>
    <property type="match status" value="1"/>
</dbReference>
<reference evidence="22" key="2">
    <citation type="submission" date="2015-02" db="UniProtKB">
        <authorList>
            <consortium name="EnsemblMetazoa"/>
        </authorList>
    </citation>
    <scope>IDENTIFICATION</scope>
</reference>
<evidence type="ECO:0000256" key="9">
    <source>
        <dbReference type="ARBA" id="ARBA00022679"/>
    </source>
</evidence>
<feature type="domain" description="Cytidyltransferase-like" evidence="21">
    <location>
        <begin position="11"/>
        <end position="219"/>
    </location>
</feature>
<evidence type="ECO:0000256" key="13">
    <source>
        <dbReference type="ARBA" id="ARBA00022840"/>
    </source>
</evidence>
<evidence type="ECO:0000313" key="23">
    <source>
        <dbReference type="Proteomes" id="UP000014500"/>
    </source>
</evidence>
<keyword evidence="7" id="KW-0597">Phosphoprotein</keyword>
<evidence type="ECO:0000256" key="15">
    <source>
        <dbReference type="ARBA" id="ARBA00023027"/>
    </source>
</evidence>
<keyword evidence="8 20" id="KW-0662">Pyridine nucleotide biosynthesis</keyword>
<keyword evidence="23" id="KW-1185">Reference proteome</keyword>
<comment type="pathway">
    <text evidence="5">Cofactor biosynthesis; NAD(+) biosynthesis; deamido-NAD(+) from nicotinate D-ribonucleotide: step 1/1.</text>
</comment>
<dbReference type="EnsemblMetazoa" id="SMAR000750-RA">
    <property type="protein sequence ID" value="SMAR000750-PA"/>
    <property type="gene ID" value="SMAR000750"/>
</dbReference>
<comment type="catalytic activity">
    <reaction evidence="17">
        <text>nicotinate beta-D-ribonucleotide + ATP + H(+) = deamido-NAD(+) + diphosphate</text>
        <dbReference type="Rhea" id="RHEA:22860"/>
        <dbReference type="ChEBI" id="CHEBI:15378"/>
        <dbReference type="ChEBI" id="CHEBI:30616"/>
        <dbReference type="ChEBI" id="CHEBI:33019"/>
        <dbReference type="ChEBI" id="CHEBI:57502"/>
        <dbReference type="ChEBI" id="CHEBI:58437"/>
        <dbReference type="EC" id="2.7.7.18"/>
    </reaction>
    <physiologicalReaction direction="left-to-right" evidence="17">
        <dbReference type="Rhea" id="RHEA:22861"/>
    </physiologicalReaction>
    <physiologicalReaction direction="right-to-left" evidence="17">
        <dbReference type="Rhea" id="RHEA:22862"/>
    </physiologicalReaction>
</comment>
<comment type="cofactor">
    <cofactor evidence="1">
        <name>Mg(2+)</name>
        <dbReference type="ChEBI" id="CHEBI:18420"/>
    </cofactor>
</comment>
<dbReference type="GO" id="GO:0005634">
    <property type="term" value="C:nucleus"/>
    <property type="evidence" value="ECO:0007669"/>
    <property type="project" value="UniProtKB-SubCell"/>
</dbReference>
<dbReference type="Pfam" id="PF01467">
    <property type="entry name" value="CTP_transf_like"/>
    <property type="match status" value="1"/>
</dbReference>
<evidence type="ECO:0000256" key="10">
    <source>
        <dbReference type="ARBA" id="ARBA00022695"/>
    </source>
</evidence>
<dbReference type="EC" id="2.7.7.1" evidence="20"/>
<evidence type="ECO:0000256" key="11">
    <source>
        <dbReference type="ARBA" id="ARBA00022741"/>
    </source>
</evidence>
<keyword evidence="10 20" id="KW-0548">Nucleotidyltransferase</keyword>
<comment type="similarity">
    <text evidence="6 20">Belongs to the eukaryotic NMN adenylyltransferase family.</text>
</comment>
<name>T1IIP7_STRMM</name>
<dbReference type="STRING" id="126957.T1IIP7"/>
<dbReference type="InterPro" id="IPR005248">
    <property type="entry name" value="NadD/NMNAT"/>
</dbReference>
<evidence type="ECO:0000256" key="17">
    <source>
        <dbReference type="ARBA" id="ARBA00048514"/>
    </source>
</evidence>
<evidence type="ECO:0000256" key="1">
    <source>
        <dbReference type="ARBA" id="ARBA00001946"/>
    </source>
</evidence>
<keyword evidence="13 20" id="KW-0067">ATP-binding</keyword>
<evidence type="ECO:0000313" key="22">
    <source>
        <dbReference type="EnsemblMetazoa" id="SMAR000750-PA"/>
    </source>
</evidence>
<sequence length="250" mass="28201">MNLPQPKVVLLACGSFNPVTNMHLRMFELAKDHLNKLGKYKVVSGIMSPVSDAYEKNGLVSSKHRCEMVQLAVKTSDWIKVDTWEAEQNAWTETRRVLEHHQNVLNSAENDTLRPSKRTKIDGSLSSGDVNNLRTQNSAVYLKLLCGADLLESFAKPGLWKDDDVTEIVSKYGLVVISREGSNPHKFIYESDVLSKYQNNIFIVTEWITNDISATKVRRALTRGDSVKYLIQDAVIDYINLHGLYGSTNK</sequence>
<dbReference type="eggNOG" id="KOG3199">
    <property type="taxonomic scope" value="Eukaryota"/>
</dbReference>
<dbReference type="PANTHER" id="PTHR12039:SF0">
    <property type="entry name" value="NICOTINAMIDE-NUCLEOTIDE ADENYLYLTRANSFERASE"/>
    <property type="match status" value="1"/>
</dbReference>
<dbReference type="PANTHER" id="PTHR12039">
    <property type="entry name" value="NICOTINAMIDE MONONUCLEOTIDE ADENYLYLTRANSFERASE"/>
    <property type="match status" value="1"/>
</dbReference>
<evidence type="ECO:0000256" key="7">
    <source>
        <dbReference type="ARBA" id="ARBA00022553"/>
    </source>
</evidence>
<dbReference type="SUPFAM" id="SSF52374">
    <property type="entry name" value="Nucleotidylyl transferase"/>
    <property type="match status" value="1"/>
</dbReference>
<comment type="pathway">
    <text evidence="4 20">Cofactor biosynthesis; NAD(+) biosynthesis; NAD(+) from nicotinamide D-ribonucleotide: step 1/1.</text>
</comment>
<proteinExistence type="inferred from homology"/>
<dbReference type="InterPro" id="IPR014729">
    <property type="entry name" value="Rossmann-like_a/b/a_fold"/>
</dbReference>
<dbReference type="AlphaFoldDB" id="T1IIP7"/>
<dbReference type="UniPathway" id="UPA00253">
    <property type="reaction ID" value="UER00332"/>
</dbReference>
<dbReference type="GO" id="GO:0004515">
    <property type="term" value="F:nicotinate-nucleotide adenylyltransferase activity"/>
    <property type="evidence" value="ECO:0007669"/>
    <property type="project" value="UniProtKB-EC"/>
</dbReference>
<keyword evidence="12" id="KW-0862">Zinc</keyword>
<evidence type="ECO:0000256" key="14">
    <source>
        <dbReference type="ARBA" id="ARBA00022842"/>
    </source>
</evidence>
<protein>
    <recommendedName>
        <fullName evidence="20">Nicotinamide-nucleotide adenylyltransferase</fullName>
        <ecNumber evidence="20">2.7.7.1</ecNumber>
        <ecNumber evidence="20">2.7.7.18</ecNumber>
    </recommendedName>
</protein>